<protein>
    <recommendedName>
        <fullName evidence="1">Transcription regulator TrmB C-terminal domain-containing protein</fullName>
    </recommendedName>
</protein>
<dbReference type="Gene3D" id="3.30.870.10">
    <property type="entry name" value="Endonuclease Chain A"/>
    <property type="match status" value="1"/>
</dbReference>
<dbReference type="SUPFAM" id="SSF56024">
    <property type="entry name" value="Phospholipase D/nuclease"/>
    <property type="match status" value="1"/>
</dbReference>
<dbReference type="Proteomes" id="UP001499947">
    <property type="component" value="Unassembled WGS sequence"/>
</dbReference>
<sequence length="286" mass="31260">MPSSCNDAFIIAKNSTGPDPEPDPDITPLRPRGAVFSGEIERMLLEAGRLVKTAVDRHRSEERLLTEMEPEEGVDAAEDIIESAQQSLSVVFTGGDDQRAARLVALLGRAVARGVDVRLLGRVGLMDERYLLKCLERYASGVDVRLIGEPLHGMVLADGSVSVVWTGSDEISREAVLVRAPAVLRNLRTLFTISWNGSAALEDHRRLSVRTRSVMARRILMALSSGRTDEAAAREIGMSVRTYRRNVAEITRELGANSRFQAGARAVELGLLPYVDPVDDEDSQPA</sequence>
<dbReference type="InterPro" id="IPR016032">
    <property type="entry name" value="Sig_transdc_resp-reg_C-effctor"/>
</dbReference>
<evidence type="ECO:0000259" key="1">
    <source>
        <dbReference type="Pfam" id="PF11495"/>
    </source>
</evidence>
<organism evidence="2 3">
    <name type="scientific">Streptomyces yatensis</name>
    <dbReference type="NCBI Taxonomy" id="155177"/>
    <lineage>
        <taxon>Bacteria</taxon>
        <taxon>Bacillati</taxon>
        <taxon>Actinomycetota</taxon>
        <taxon>Actinomycetes</taxon>
        <taxon>Kitasatosporales</taxon>
        <taxon>Streptomycetaceae</taxon>
        <taxon>Streptomyces</taxon>
        <taxon>Streptomyces violaceusniger group</taxon>
    </lineage>
</organism>
<dbReference type="Gene3D" id="1.10.10.10">
    <property type="entry name" value="Winged helix-like DNA-binding domain superfamily/Winged helix DNA-binding domain"/>
    <property type="match status" value="1"/>
</dbReference>
<accession>A0ABN2HZY8</accession>
<keyword evidence="3" id="KW-1185">Reference proteome</keyword>
<feature type="domain" description="Transcription regulator TrmB C-terminal" evidence="1">
    <location>
        <begin position="71"/>
        <end position="238"/>
    </location>
</feature>
<evidence type="ECO:0000313" key="3">
    <source>
        <dbReference type="Proteomes" id="UP001499947"/>
    </source>
</evidence>
<evidence type="ECO:0000313" key="2">
    <source>
        <dbReference type="EMBL" id="GAA1696321.1"/>
    </source>
</evidence>
<dbReference type="InterPro" id="IPR036388">
    <property type="entry name" value="WH-like_DNA-bd_sf"/>
</dbReference>
<dbReference type="InterPro" id="IPR021586">
    <property type="entry name" value="Tscrpt_reg_TrmB_C"/>
</dbReference>
<proteinExistence type="predicted"/>
<dbReference type="EMBL" id="BAAALR010000047">
    <property type="protein sequence ID" value="GAA1696321.1"/>
    <property type="molecule type" value="Genomic_DNA"/>
</dbReference>
<comment type="caution">
    <text evidence="2">The sequence shown here is derived from an EMBL/GenBank/DDBJ whole genome shotgun (WGS) entry which is preliminary data.</text>
</comment>
<name>A0ABN2HZY8_9ACTN</name>
<reference evidence="2 3" key="1">
    <citation type="journal article" date="2019" name="Int. J. Syst. Evol. Microbiol.">
        <title>The Global Catalogue of Microorganisms (GCM) 10K type strain sequencing project: providing services to taxonomists for standard genome sequencing and annotation.</title>
        <authorList>
            <consortium name="The Broad Institute Genomics Platform"/>
            <consortium name="The Broad Institute Genome Sequencing Center for Infectious Disease"/>
            <person name="Wu L."/>
            <person name="Ma J."/>
        </authorList>
    </citation>
    <scope>NUCLEOTIDE SEQUENCE [LARGE SCALE GENOMIC DNA]</scope>
    <source>
        <strain evidence="2 3">JCM 13244</strain>
    </source>
</reference>
<dbReference type="SUPFAM" id="SSF46894">
    <property type="entry name" value="C-terminal effector domain of the bipartite response regulators"/>
    <property type="match status" value="1"/>
</dbReference>
<gene>
    <name evidence="2" type="ORF">GCM10009680_40520</name>
</gene>
<dbReference type="Pfam" id="PF11495">
    <property type="entry name" value="Regulator_TrmB"/>
    <property type="match status" value="1"/>
</dbReference>